<dbReference type="Proteomes" id="UP000654075">
    <property type="component" value="Unassembled WGS sequence"/>
</dbReference>
<name>A0A813G0J0_POLGL</name>
<dbReference type="EMBL" id="CAJNNV010027416">
    <property type="protein sequence ID" value="CAE8620331.1"/>
    <property type="molecule type" value="Genomic_DNA"/>
</dbReference>
<dbReference type="AlphaFoldDB" id="A0A813G0J0"/>
<protein>
    <recommendedName>
        <fullName evidence="3">SF3 helicase domain-containing protein</fullName>
    </recommendedName>
</protein>
<sequence length="498" mass="56404">MDGTAVHEDILRNLPKPMQVGTFLKRVADAFCLYMPVAEHQPLDSENLWRNILGADGLLYDFIKGEYRQATAEDRMLKTTRNPVREWDARQTVKDDSNQFCKTLCDFFRLGGKSLTADPANTTEDIKVSEMRKGLRVTFESIYKASESKMLKGLCKVMASDFEDADLRGIDEVVYFLRQDARVFSSHPSIVGMINLTGPRNGGKSYMAQRQHAFLGLELKNYGHMIMGVYLTSKPSNDPNKPMALKNQFKGKKGLYFKEMPNELLIPETVKDLLDARDGHTSGRANNSRENDKTTFAITFVLFGMSNSPVEMFRKGSEETGIGGKRGEVHTCYFMADSPRKGDPRERQADSLFATATMKGVRNDEFWFWCRAMYQTLDSSICISRHIIPLPASIAIHEEEAMGDTTEIRLTKWLANTFVFCNACDAIEWSDAMEKLTGMFGKVDKHTLTSCGISSKNKGQYRPMTGNHKHYLKLYNKSTEKLEPVKYPEEARMTSVFG</sequence>
<reference evidence="1" key="1">
    <citation type="submission" date="2021-02" db="EMBL/GenBank/DDBJ databases">
        <authorList>
            <person name="Dougan E. K."/>
            <person name="Rhodes N."/>
            <person name="Thang M."/>
            <person name="Chan C."/>
        </authorList>
    </citation>
    <scope>NUCLEOTIDE SEQUENCE</scope>
</reference>
<evidence type="ECO:0000313" key="1">
    <source>
        <dbReference type="EMBL" id="CAE8620331.1"/>
    </source>
</evidence>
<evidence type="ECO:0000313" key="2">
    <source>
        <dbReference type="Proteomes" id="UP000654075"/>
    </source>
</evidence>
<evidence type="ECO:0008006" key="3">
    <source>
        <dbReference type="Google" id="ProtNLM"/>
    </source>
</evidence>
<organism evidence="1 2">
    <name type="scientific">Polarella glacialis</name>
    <name type="common">Dinoflagellate</name>
    <dbReference type="NCBI Taxonomy" id="89957"/>
    <lineage>
        <taxon>Eukaryota</taxon>
        <taxon>Sar</taxon>
        <taxon>Alveolata</taxon>
        <taxon>Dinophyceae</taxon>
        <taxon>Suessiales</taxon>
        <taxon>Suessiaceae</taxon>
        <taxon>Polarella</taxon>
    </lineage>
</organism>
<keyword evidence="2" id="KW-1185">Reference proteome</keyword>
<accession>A0A813G0J0</accession>
<gene>
    <name evidence="1" type="ORF">PGLA1383_LOCUS37895</name>
</gene>
<proteinExistence type="predicted"/>
<comment type="caution">
    <text evidence="1">The sequence shown here is derived from an EMBL/GenBank/DDBJ whole genome shotgun (WGS) entry which is preliminary data.</text>
</comment>